<evidence type="ECO:0000259" key="1">
    <source>
        <dbReference type="Pfam" id="PF18534"/>
    </source>
</evidence>
<gene>
    <name evidence="3" type="ORF">Lbru_2723</name>
</gene>
<sequence>MPVTTKECLEALRKNDYLQALKWLEYIVAHYSVPEGDADTVLQLAIYELIHHGFIVDDFHYIEMLYTLLYEQLPPFVERVSYNATVLCNAAMQYMVFEEHDLLNFYKTDIYMDNAEVIKEWMQRTAPQLEQGRNSEELMKKYTALNKASVGLQKQARIIRDKINYVLDCQLLLQDYSCELAKLQNKDDFSAVRLGVINSLLSFLKEQTIATSEVMKTITVFIGTIQKMEPYKWEEDILTKLAAKSTKPFITWFFDKSAEQFQFFAVKVIGTLLPSVELKDSLPKGP</sequence>
<dbReference type="EMBL" id="LNXV01000034">
    <property type="protein sequence ID" value="KTC77830.1"/>
    <property type="molecule type" value="Genomic_DNA"/>
</dbReference>
<comment type="caution">
    <text evidence="3">The sequence shown here is derived from an EMBL/GenBank/DDBJ whole genome shotgun (WGS) entry which is preliminary data.</text>
</comment>
<dbReference type="STRING" id="29422.Lbru_2723"/>
<feature type="domain" description="Lpg0393 helical bundle" evidence="1">
    <location>
        <begin position="168"/>
        <end position="246"/>
    </location>
</feature>
<dbReference type="Pfam" id="PF18534">
    <property type="entry name" value="HBD"/>
    <property type="match status" value="1"/>
</dbReference>
<evidence type="ECO:0000313" key="3">
    <source>
        <dbReference type="EMBL" id="KTC77830.1"/>
    </source>
</evidence>
<organism evidence="3 4">
    <name type="scientific">Legionella brunensis</name>
    <dbReference type="NCBI Taxonomy" id="29422"/>
    <lineage>
        <taxon>Bacteria</taxon>
        <taxon>Pseudomonadati</taxon>
        <taxon>Pseudomonadota</taxon>
        <taxon>Gammaproteobacteria</taxon>
        <taxon>Legionellales</taxon>
        <taxon>Legionellaceae</taxon>
        <taxon>Legionella</taxon>
    </lineage>
</organism>
<dbReference type="InterPro" id="IPR041321">
    <property type="entry name" value="Lpg0393_HBD"/>
</dbReference>
<dbReference type="Proteomes" id="UP000054742">
    <property type="component" value="Unassembled WGS sequence"/>
</dbReference>
<dbReference type="OrthoDB" id="5648585at2"/>
<keyword evidence="4" id="KW-1185">Reference proteome</keyword>
<dbReference type="AlphaFoldDB" id="A0A0W0S2Y9"/>
<reference evidence="3 4" key="1">
    <citation type="submission" date="2015-11" db="EMBL/GenBank/DDBJ databases">
        <title>Genomic analysis of 38 Legionella species identifies large and diverse effector repertoires.</title>
        <authorList>
            <person name="Burstein D."/>
            <person name="Amaro F."/>
            <person name="Zusman T."/>
            <person name="Lifshitz Z."/>
            <person name="Cohen O."/>
            <person name="Gilbert J.A."/>
            <person name="Pupko T."/>
            <person name="Shuman H.A."/>
            <person name="Segal G."/>
        </authorList>
    </citation>
    <scope>NUCLEOTIDE SEQUENCE [LARGE SCALE GENOMIC DNA]</scope>
    <source>
        <strain evidence="3 4">ATCC 43878</strain>
    </source>
</reference>
<proteinExistence type="predicted"/>
<feature type="domain" description="Lpg0393-like VPS9-like" evidence="2">
    <location>
        <begin position="5"/>
        <end position="148"/>
    </location>
</feature>
<name>A0A0W0S2Y9_9GAMM</name>
<evidence type="ECO:0000313" key="4">
    <source>
        <dbReference type="Proteomes" id="UP000054742"/>
    </source>
</evidence>
<evidence type="ECO:0000259" key="2">
    <source>
        <dbReference type="Pfam" id="PF22035"/>
    </source>
</evidence>
<dbReference type="RefSeq" id="WP_058442704.1">
    <property type="nucleotide sequence ID" value="NZ_CAAAHU010000011.1"/>
</dbReference>
<dbReference type="Pfam" id="PF22035">
    <property type="entry name" value="Lpg0393_VPS9"/>
    <property type="match status" value="1"/>
</dbReference>
<protein>
    <submittedName>
        <fullName evidence="3">Uncharacterized protein</fullName>
    </submittedName>
</protein>
<accession>A0A0W0S2Y9</accession>
<dbReference type="InterPro" id="IPR054178">
    <property type="entry name" value="Lpg0393-like_VPS9"/>
</dbReference>